<evidence type="ECO:0000259" key="7">
    <source>
        <dbReference type="Pfam" id="PF14378"/>
    </source>
</evidence>
<gene>
    <name evidence="8" type="ORF">H9L09_04900</name>
</gene>
<name>A0A7G9RDS8_9ACTN</name>
<feature type="transmembrane region" description="Helical" evidence="6">
    <location>
        <begin position="41"/>
        <end position="58"/>
    </location>
</feature>
<dbReference type="Proteomes" id="UP000515947">
    <property type="component" value="Chromosome"/>
</dbReference>
<evidence type="ECO:0000256" key="3">
    <source>
        <dbReference type="ARBA" id="ARBA00022989"/>
    </source>
</evidence>
<dbReference type="Gene3D" id="1.20.144.10">
    <property type="entry name" value="Phosphatidic acid phosphatase type 2/haloperoxidase"/>
    <property type="match status" value="1"/>
</dbReference>
<dbReference type="KEGG" id="nmes:H9L09_04900"/>
<dbReference type="AlphaFoldDB" id="A0A7G9RDS8"/>
<feature type="transmembrane region" description="Helical" evidence="6">
    <location>
        <begin position="282"/>
        <end position="301"/>
    </location>
</feature>
<comment type="subcellular location">
    <subcellularLocation>
        <location evidence="1">Membrane</location>
        <topology evidence="1">Multi-pass membrane protein</topology>
    </subcellularLocation>
</comment>
<evidence type="ECO:0000256" key="2">
    <source>
        <dbReference type="ARBA" id="ARBA00022692"/>
    </source>
</evidence>
<evidence type="ECO:0000256" key="4">
    <source>
        <dbReference type="ARBA" id="ARBA00023136"/>
    </source>
</evidence>
<evidence type="ECO:0000256" key="5">
    <source>
        <dbReference type="SAM" id="MobiDB-lite"/>
    </source>
</evidence>
<protein>
    <submittedName>
        <fullName evidence="8">Inositol phosphorylceramide synthase</fullName>
    </submittedName>
</protein>
<reference evidence="8 9" key="1">
    <citation type="submission" date="2020-08" db="EMBL/GenBank/DDBJ databases">
        <title>Genome sequence of Nocardioides mesophilus KACC 16243T.</title>
        <authorList>
            <person name="Hyun D.-W."/>
            <person name="Bae J.-W."/>
        </authorList>
    </citation>
    <scope>NUCLEOTIDE SEQUENCE [LARGE SCALE GENOMIC DNA]</scope>
    <source>
        <strain evidence="8 9">KACC 16243</strain>
    </source>
</reference>
<feature type="transmembrane region" description="Helical" evidence="6">
    <location>
        <begin position="232"/>
        <end position="251"/>
    </location>
</feature>
<dbReference type="EMBL" id="CP060713">
    <property type="protein sequence ID" value="QNN53753.1"/>
    <property type="molecule type" value="Genomic_DNA"/>
</dbReference>
<dbReference type="PANTHER" id="PTHR31310">
    <property type="match status" value="1"/>
</dbReference>
<evidence type="ECO:0000256" key="6">
    <source>
        <dbReference type="SAM" id="Phobius"/>
    </source>
</evidence>
<organism evidence="8 9">
    <name type="scientific">Nocardioides mesophilus</name>
    <dbReference type="NCBI Taxonomy" id="433659"/>
    <lineage>
        <taxon>Bacteria</taxon>
        <taxon>Bacillati</taxon>
        <taxon>Actinomycetota</taxon>
        <taxon>Actinomycetes</taxon>
        <taxon>Propionibacteriales</taxon>
        <taxon>Nocardioidaceae</taxon>
        <taxon>Nocardioides</taxon>
    </lineage>
</organism>
<keyword evidence="2 6" id="KW-0812">Transmembrane</keyword>
<dbReference type="PANTHER" id="PTHR31310:SF7">
    <property type="entry name" value="PA-PHOSPHATASE RELATED-FAMILY PROTEIN DDB_G0268928"/>
    <property type="match status" value="1"/>
</dbReference>
<keyword evidence="9" id="KW-1185">Reference proteome</keyword>
<dbReference type="GO" id="GO:0016020">
    <property type="term" value="C:membrane"/>
    <property type="evidence" value="ECO:0007669"/>
    <property type="project" value="UniProtKB-SubCell"/>
</dbReference>
<keyword evidence="4 6" id="KW-0472">Membrane</keyword>
<dbReference type="InterPro" id="IPR036938">
    <property type="entry name" value="PAP2/HPO_sf"/>
</dbReference>
<feature type="transmembrane region" description="Helical" evidence="6">
    <location>
        <begin position="16"/>
        <end position="35"/>
    </location>
</feature>
<feature type="compositionally biased region" description="Pro residues" evidence="5">
    <location>
        <begin position="332"/>
        <end position="341"/>
    </location>
</feature>
<accession>A0A7G9RDS8</accession>
<feature type="transmembrane region" description="Helical" evidence="6">
    <location>
        <begin position="258"/>
        <end position="276"/>
    </location>
</feature>
<sequence length="341" mass="38255">MGAVQLRASTGTSRSARVVSMCVYVAALACWVAVLGLPKQTLAGFLWIWLATIAWNIRAPWRSHLAFPLDWWPALAVLTLYVYSRGLADQLGFVSVHVSEPIRADRWLFGGTLPTEYLQAELCGIPCERTMPPNWYDVALTTVYYSFFFVPILTASLLWMRNRSTWVAFMRRYLSLNLVALVFYVTYPMAPPWMAAEAGFLPSDIDRITSRGWYDLGEVGVHDTLSALTNQVAAMPSLHAGITLLVALFGIERSRRWWRWLLLLYPLAMGFALVYYAEHYVVDVLAGFAVAGLVVWACAAWERWRRPAVTLPVGTGGIRRATSPSVTLRESTPPPPLPHDD</sequence>
<feature type="region of interest" description="Disordered" evidence="5">
    <location>
        <begin position="320"/>
        <end position="341"/>
    </location>
</feature>
<dbReference type="InterPro" id="IPR026841">
    <property type="entry name" value="Aur1/Ipt1"/>
</dbReference>
<proteinExistence type="predicted"/>
<dbReference type="Pfam" id="PF14378">
    <property type="entry name" value="PAP2_3"/>
    <property type="match status" value="1"/>
</dbReference>
<keyword evidence="3 6" id="KW-1133">Transmembrane helix</keyword>
<evidence type="ECO:0000256" key="1">
    <source>
        <dbReference type="ARBA" id="ARBA00004141"/>
    </source>
</evidence>
<dbReference type="CDD" id="cd03386">
    <property type="entry name" value="PAP2_Aur1_like"/>
    <property type="match status" value="1"/>
</dbReference>
<dbReference type="InterPro" id="IPR052185">
    <property type="entry name" value="IPC_Synthase-Related"/>
</dbReference>
<dbReference type="RefSeq" id="WP_187579597.1">
    <property type="nucleotide sequence ID" value="NZ_CP060713.1"/>
</dbReference>
<evidence type="ECO:0000313" key="8">
    <source>
        <dbReference type="EMBL" id="QNN53753.1"/>
    </source>
</evidence>
<feature type="transmembrane region" description="Helical" evidence="6">
    <location>
        <begin position="172"/>
        <end position="190"/>
    </location>
</feature>
<feature type="transmembrane region" description="Helical" evidence="6">
    <location>
        <begin position="142"/>
        <end position="160"/>
    </location>
</feature>
<evidence type="ECO:0000313" key="9">
    <source>
        <dbReference type="Proteomes" id="UP000515947"/>
    </source>
</evidence>
<dbReference type="SUPFAM" id="SSF48317">
    <property type="entry name" value="Acid phosphatase/Vanadium-dependent haloperoxidase"/>
    <property type="match status" value="1"/>
</dbReference>
<feature type="domain" description="Inositolphosphotransferase Aur1/Ipt1" evidence="7">
    <location>
        <begin position="134"/>
        <end position="296"/>
    </location>
</feature>
<dbReference type="PROSITE" id="PS51257">
    <property type="entry name" value="PROKAR_LIPOPROTEIN"/>
    <property type="match status" value="1"/>
</dbReference>